<comment type="subcellular location">
    <subcellularLocation>
        <location evidence="1">Cell membrane</location>
    </subcellularLocation>
    <subcellularLocation>
        <location evidence="7">Endomembrane system</location>
        <topology evidence="7">Lipid-anchor</topology>
    </subcellularLocation>
</comment>
<dbReference type="Pfam" id="PF20238">
    <property type="entry name" value="BIM1-like_dom"/>
    <property type="match status" value="1"/>
</dbReference>
<feature type="chain" id="PRO_5047401477" evidence="8">
    <location>
        <begin position="22"/>
        <end position="144"/>
    </location>
</feature>
<dbReference type="Proteomes" id="UP000789901">
    <property type="component" value="Unassembled WGS sequence"/>
</dbReference>
<dbReference type="EMBL" id="CAJVQB010009256">
    <property type="protein sequence ID" value="CAG8728254.1"/>
    <property type="molecule type" value="Genomic_DNA"/>
</dbReference>
<evidence type="ECO:0000256" key="1">
    <source>
        <dbReference type="ARBA" id="ARBA00004236"/>
    </source>
</evidence>
<evidence type="ECO:0000256" key="7">
    <source>
        <dbReference type="ARBA" id="ARBA00037868"/>
    </source>
</evidence>
<evidence type="ECO:0000313" key="11">
    <source>
        <dbReference type="Proteomes" id="UP000789901"/>
    </source>
</evidence>
<feature type="signal peptide" evidence="8">
    <location>
        <begin position="1"/>
        <end position="21"/>
    </location>
</feature>
<accession>A0ABN7V4I0</accession>
<feature type="domain" description="Copper acquisition factor BIM1-like" evidence="9">
    <location>
        <begin position="20"/>
        <end position="139"/>
    </location>
</feature>
<keyword evidence="11" id="KW-1185">Reference proteome</keyword>
<evidence type="ECO:0000256" key="4">
    <source>
        <dbReference type="ARBA" id="ARBA00023136"/>
    </source>
</evidence>
<proteinExistence type="predicted"/>
<evidence type="ECO:0000256" key="2">
    <source>
        <dbReference type="ARBA" id="ARBA00022475"/>
    </source>
</evidence>
<dbReference type="InterPro" id="IPR046530">
    <property type="entry name" value="BIM1-like_dom"/>
</dbReference>
<dbReference type="PANTHER" id="PTHR34992">
    <property type="entry name" value="HYPHAL ANASTAMOSIS-7 PROTEIN"/>
    <property type="match status" value="1"/>
</dbReference>
<evidence type="ECO:0000313" key="10">
    <source>
        <dbReference type="EMBL" id="CAG8728254.1"/>
    </source>
</evidence>
<evidence type="ECO:0000256" key="6">
    <source>
        <dbReference type="ARBA" id="ARBA00023288"/>
    </source>
</evidence>
<name>A0ABN7V4I0_GIGMA</name>
<keyword evidence="2" id="KW-1003">Cell membrane</keyword>
<organism evidence="10 11">
    <name type="scientific">Gigaspora margarita</name>
    <dbReference type="NCBI Taxonomy" id="4874"/>
    <lineage>
        <taxon>Eukaryota</taxon>
        <taxon>Fungi</taxon>
        <taxon>Fungi incertae sedis</taxon>
        <taxon>Mucoromycota</taxon>
        <taxon>Glomeromycotina</taxon>
        <taxon>Glomeromycetes</taxon>
        <taxon>Diversisporales</taxon>
        <taxon>Gigasporaceae</taxon>
        <taxon>Gigaspora</taxon>
    </lineage>
</organism>
<gene>
    <name evidence="10" type="ORF">GMARGA_LOCUS14146</name>
</gene>
<evidence type="ECO:0000259" key="9">
    <source>
        <dbReference type="Pfam" id="PF20238"/>
    </source>
</evidence>
<evidence type="ECO:0000256" key="8">
    <source>
        <dbReference type="SAM" id="SignalP"/>
    </source>
</evidence>
<comment type="caution">
    <text evidence="10">The sequence shown here is derived from an EMBL/GenBank/DDBJ whole genome shotgun (WGS) entry which is preliminary data.</text>
</comment>
<reference evidence="10 11" key="1">
    <citation type="submission" date="2021-06" db="EMBL/GenBank/DDBJ databases">
        <authorList>
            <person name="Kallberg Y."/>
            <person name="Tangrot J."/>
            <person name="Rosling A."/>
        </authorList>
    </citation>
    <scope>NUCLEOTIDE SEQUENCE [LARGE SCALE GENOMIC DNA]</scope>
    <source>
        <strain evidence="10 11">120-4 pot B 10/14</strain>
    </source>
</reference>
<dbReference type="InterPro" id="IPR046936">
    <property type="entry name" value="BIM1-like"/>
</dbReference>
<evidence type="ECO:0000256" key="3">
    <source>
        <dbReference type="ARBA" id="ARBA00022729"/>
    </source>
</evidence>
<keyword evidence="6" id="KW-0449">Lipoprotein</keyword>
<keyword evidence="3 8" id="KW-0732">Signal</keyword>
<dbReference type="PANTHER" id="PTHR34992:SF1">
    <property type="entry name" value="COPPER ACQUISITION FACTOR BIM1-LIKE DOMAIN-CONTAINING PROTEIN"/>
    <property type="match status" value="1"/>
</dbReference>
<keyword evidence="4" id="KW-0472">Membrane</keyword>
<sequence>MKYGIFHIFVLLAPLFNVVNAHYELIAPPSRGFEDSLEPNSPCGGFNNVNSSRITNFPISQGIVTANFYDGDGTILLYFAPDINSTFISVSVNLSKANAVIGSQGVIQSVFNLSTGNGAWYQCADIKVTSDTQSTSNTQSTKHQ</sequence>
<keyword evidence="5" id="KW-0325">Glycoprotein</keyword>
<evidence type="ECO:0000256" key="5">
    <source>
        <dbReference type="ARBA" id="ARBA00023180"/>
    </source>
</evidence>
<protein>
    <submittedName>
        <fullName evidence="10">3049_t:CDS:1</fullName>
    </submittedName>
</protein>